<name>A0A4Y3W6U3_NITWI</name>
<evidence type="ECO:0000313" key="2">
    <source>
        <dbReference type="Proteomes" id="UP000318825"/>
    </source>
</evidence>
<dbReference type="RefSeq" id="WP_141381877.1">
    <property type="nucleotide sequence ID" value="NZ_BJNF01000002.1"/>
</dbReference>
<gene>
    <name evidence="1" type="ORF">NWI01_02000</name>
</gene>
<reference evidence="1 2" key="1">
    <citation type="submission" date="2019-06" db="EMBL/GenBank/DDBJ databases">
        <title>Whole genome shotgun sequence of Nitrobacter winogradskyi NBRC 14297.</title>
        <authorList>
            <person name="Hosoyama A."/>
            <person name="Uohara A."/>
            <person name="Ohji S."/>
            <person name="Ichikawa N."/>
        </authorList>
    </citation>
    <scope>NUCLEOTIDE SEQUENCE [LARGE SCALE GENOMIC DNA]</scope>
    <source>
        <strain evidence="1 2">NBRC 14297</strain>
    </source>
</reference>
<evidence type="ECO:0000313" key="1">
    <source>
        <dbReference type="EMBL" id="GEC14308.1"/>
    </source>
</evidence>
<proteinExistence type="predicted"/>
<sequence>MVKLVDNVKFNTPSTGSGDLTFGSAIAGFIAPGDSALEDGDTVRYRIVEVIEGVLCFEQGTGTIADSVAKLERTSVDQSYNGSALGMSKLDLGGTAIVGFTVSAADIVNPADPAALDNLGGTTVGKALFTAANAADARAVTGVIYPPQGRLTLQSGVPVMTTAQSSKTTLYYTPYVGNQIPIYDGTKAVPTNFSELSTTTTDTTHNPAAIGAGEVHDWFVWNDGGTLRLCHGPAWSNSTTRSAGTALTRVSAGILVNAVAITSGPGSLQGTYVGTTTVNSISQFNFLPGTSASGGGFGYIGLWNAYNRRPAHFFVRDSTTNWSYTTAAWRAANNSTANSIAFVRGLDEDGVEALYSLLAFATSGAAQIGIGIGLDETNAIAANATSFVSYYSLGGNNQGPGVATYSGHPGIGYHYLQAIEYGGANGAFNSNTTLHKGGLSATLWY</sequence>
<dbReference type="Proteomes" id="UP000318825">
    <property type="component" value="Unassembled WGS sequence"/>
</dbReference>
<protein>
    <submittedName>
        <fullName evidence="1">Uncharacterized protein</fullName>
    </submittedName>
</protein>
<accession>A0A4Y3W6U3</accession>
<comment type="caution">
    <text evidence="1">The sequence shown here is derived from an EMBL/GenBank/DDBJ whole genome shotgun (WGS) entry which is preliminary data.</text>
</comment>
<dbReference type="EMBL" id="BJNF01000002">
    <property type="protein sequence ID" value="GEC14308.1"/>
    <property type="molecule type" value="Genomic_DNA"/>
</dbReference>
<organism evidence="1 2">
    <name type="scientific">Nitrobacter winogradskyi</name>
    <name type="common">Nitrobacter agilis</name>
    <dbReference type="NCBI Taxonomy" id="913"/>
    <lineage>
        <taxon>Bacteria</taxon>
        <taxon>Pseudomonadati</taxon>
        <taxon>Pseudomonadota</taxon>
        <taxon>Alphaproteobacteria</taxon>
        <taxon>Hyphomicrobiales</taxon>
        <taxon>Nitrobacteraceae</taxon>
        <taxon>Nitrobacter</taxon>
    </lineage>
</organism>
<dbReference type="AlphaFoldDB" id="A0A4Y3W6U3"/>
<dbReference type="OrthoDB" id="8241180at2"/>